<dbReference type="Pfam" id="PF08387">
    <property type="entry name" value="FBD"/>
    <property type="match status" value="1"/>
</dbReference>
<dbReference type="InterPro" id="IPR050232">
    <property type="entry name" value="FBL13/AtMIF1-like"/>
</dbReference>
<gene>
    <name evidence="2" type="ordered locus">AALP_Aa8g319400</name>
</gene>
<protein>
    <recommendedName>
        <fullName evidence="1">FBD domain-containing protein</fullName>
    </recommendedName>
</protein>
<dbReference type="SUPFAM" id="SSF52047">
    <property type="entry name" value="RNI-like"/>
    <property type="match status" value="1"/>
</dbReference>
<dbReference type="Gene3D" id="3.80.10.10">
    <property type="entry name" value="Ribonuclease Inhibitor"/>
    <property type="match status" value="1"/>
</dbReference>
<proteinExistence type="predicted"/>
<organism evidence="2 3">
    <name type="scientific">Arabis alpina</name>
    <name type="common">Alpine rock-cress</name>
    <dbReference type="NCBI Taxonomy" id="50452"/>
    <lineage>
        <taxon>Eukaryota</taxon>
        <taxon>Viridiplantae</taxon>
        <taxon>Streptophyta</taxon>
        <taxon>Embryophyta</taxon>
        <taxon>Tracheophyta</taxon>
        <taxon>Spermatophyta</taxon>
        <taxon>Magnoliopsida</taxon>
        <taxon>eudicotyledons</taxon>
        <taxon>Gunneridae</taxon>
        <taxon>Pentapetalae</taxon>
        <taxon>rosids</taxon>
        <taxon>malvids</taxon>
        <taxon>Brassicales</taxon>
        <taxon>Brassicaceae</taxon>
        <taxon>Arabideae</taxon>
        <taxon>Arabis</taxon>
    </lineage>
</organism>
<reference evidence="3" key="1">
    <citation type="journal article" date="2015" name="Nat. Plants">
        <title>Genome expansion of Arabis alpina linked with retrotransposition and reduced symmetric DNA methylation.</title>
        <authorList>
            <person name="Willing E.M."/>
            <person name="Rawat V."/>
            <person name="Mandakova T."/>
            <person name="Maumus F."/>
            <person name="James G.V."/>
            <person name="Nordstroem K.J."/>
            <person name="Becker C."/>
            <person name="Warthmann N."/>
            <person name="Chica C."/>
            <person name="Szarzynska B."/>
            <person name="Zytnicki M."/>
            <person name="Albani M.C."/>
            <person name="Kiefer C."/>
            <person name="Bergonzi S."/>
            <person name="Castaings L."/>
            <person name="Mateos J.L."/>
            <person name="Berns M.C."/>
            <person name="Bujdoso N."/>
            <person name="Piofczyk T."/>
            <person name="de Lorenzo L."/>
            <person name="Barrero-Sicilia C."/>
            <person name="Mateos I."/>
            <person name="Piednoel M."/>
            <person name="Hagmann J."/>
            <person name="Chen-Min-Tao R."/>
            <person name="Iglesias-Fernandez R."/>
            <person name="Schuster S.C."/>
            <person name="Alonso-Blanco C."/>
            <person name="Roudier F."/>
            <person name="Carbonero P."/>
            <person name="Paz-Ares J."/>
            <person name="Davis S.J."/>
            <person name="Pecinka A."/>
            <person name="Quesneville H."/>
            <person name="Colot V."/>
            <person name="Lysak M.A."/>
            <person name="Weigel D."/>
            <person name="Coupland G."/>
            <person name="Schneeberger K."/>
        </authorList>
    </citation>
    <scope>NUCLEOTIDE SEQUENCE [LARGE SCALE GENOMIC DNA]</scope>
    <source>
        <strain evidence="3">cv. Pajares</strain>
    </source>
</reference>
<evidence type="ECO:0000313" key="3">
    <source>
        <dbReference type="Proteomes" id="UP000029120"/>
    </source>
</evidence>
<keyword evidence="3" id="KW-1185">Reference proteome</keyword>
<dbReference type="AlphaFoldDB" id="A0A087GAT3"/>
<dbReference type="InterPro" id="IPR006566">
    <property type="entry name" value="FBD"/>
</dbReference>
<evidence type="ECO:0000259" key="1">
    <source>
        <dbReference type="SMART" id="SM00579"/>
    </source>
</evidence>
<dbReference type="Gramene" id="KFK26985">
    <property type="protein sequence ID" value="KFK26985"/>
    <property type="gene ID" value="AALP_AA8G319400"/>
</dbReference>
<dbReference type="SMART" id="SM00579">
    <property type="entry name" value="FBD"/>
    <property type="match status" value="1"/>
</dbReference>
<accession>A0A087GAT3</accession>
<dbReference type="InterPro" id="IPR032675">
    <property type="entry name" value="LRR_dom_sf"/>
</dbReference>
<name>A0A087GAT3_ARAAL</name>
<sequence>MDSSAQVDISLPFGLIDFDEARVLSRRSSIRCFLTGISKVRDITICRDTFKLIRQYSKSEPLPQFGYMSRVHITLCIFDLKWLPTFLESCANLKYLTLVWNGNYDDHRPNPRISFSSVPECVLSSLEIVDIKASITVCFPEMKVARISKVRDMTICRDTFKLIRQYSKLEPLPQFGYMSRLRVTLHVSDFEWLPTFLERCANLKSLILVWNGNSKKMYNDNRRISFPSVPECLLSSLEFIDFRTSISGYFPEMRVVRYFLENSAILKKLTLRLNYYCAQEKVFFKMLREIPRRSAACEVVVL</sequence>
<dbReference type="EMBL" id="CM002876">
    <property type="protein sequence ID" value="KFK26985.1"/>
    <property type="molecule type" value="Genomic_DNA"/>
</dbReference>
<evidence type="ECO:0000313" key="2">
    <source>
        <dbReference type="EMBL" id="KFK26985.1"/>
    </source>
</evidence>
<dbReference type="PANTHER" id="PTHR31900:SF25">
    <property type="entry name" value="FBD DOMAIN-CONTAINING PROTEIN"/>
    <property type="match status" value="1"/>
</dbReference>
<dbReference type="PANTHER" id="PTHR31900">
    <property type="entry name" value="F-BOX/RNI SUPERFAMILY PROTEIN-RELATED"/>
    <property type="match status" value="1"/>
</dbReference>
<feature type="domain" description="FBD" evidence="1">
    <location>
        <begin position="231"/>
        <end position="302"/>
    </location>
</feature>
<dbReference type="Proteomes" id="UP000029120">
    <property type="component" value="Chromosome 8"/>
</dbReference>
<dbReference type="OrthoDB" id="1298252at2759"/>